<feature type="transmembrane region" description="Helical" evidence="9">
    <location>
        <begin position="134"/>
        <end position="153"/>
    </location>
</feature>
<dbReference type="Gene3D" id="3.60.110.10">
    <property type="entry name" value="Carbon-nitrogen hydrolase"/>
    <property type="match status" value="1"/>
</dbReference>
<dbReference type="Pfam" id="PF20154">
    <property type="entry name" value="LNT_N"/>
    <property type="match status" value="1"/>
</dbReference>
<evidence type="ECO:0000313" key="12">
    <source>
        <dbReference type="Proteomes" id="UP001595548"/>
    </source>
</evidence>
<feature type="transmembrane region" description="Helical" evidence="9">
    <location>
        <begin position="206"/>
        <end position="223"/>
    </location>
</feature>
<keyword evidence="5 9" id="KW-0812">Transmembrane</keyword>
<comment type="pathway">
    <text evidence="9">Protein modification; lipoprotein biosynthesis (N-acyl transfer).</text>
</comment>
<dbReference type="Proteomes" id="UP001595548">
    <property type="component" value="Unassembled WGS sequence"/>
</dbReference>
<feature type="transmembrane region" description="Helical" evidence="9">
    <location>
        <begin position="67"/>
        <end position="90"/>
    </location>
</feature>
<feature type="transmembrane region" description="Helical" evidence="9">
    <location>
        <begin position="21"/>
        <end position="38"/>
    </location>
</feature>
<evidence type="ECO:0000256" key="6">
    <source>
        <dbReference type="ARBA" id="ARBA00022989"/>
    </source>
</evidence>
<dbReference type="Pfam" id="PF00795">
    <property type="entry name" value="CN_hydrolase"/>
    <property type="match status" value="1"/>
</dbReference>
<dbReference type="SUPFAM" id="SSF56317">
    <property type="entry name" value="Carbon-nitrogen hydrolase"/>
    <property type="match status" value="1"/>
</dbReference>
<evidence type="ECO:0000256" key="7">
    <source>
        <dbReference type="ARBA" id="ARBA00023136"/>
    </source>
</evidence>
<reference evidence="12" key="1">
    <citation type="journal article" date="2019" name="Int. J. Syst. Evol. Microbiol.">
        <title>The Global Catalogue of Microorganisms (GCM) 10K type strain sequencing project: providing services to taxonomists for standard genome sequencing and annotation.</title>
        <authorList>
            <consortium name="The Broad Institute Genomics Platform"/>
            <consortium name="The Broad Institute Genome Sequencing Center for Infectious Disease"/>
            <person name="Wu L."/>
            <person name="Ma J."/>
        </authorList>
    </citation>
    <scope>NUCLEOTIDE SEQUENCE [LARGE SCALE GENOMIC DNA]</scope>
    <source>
        <strain evidence="12">KCTC 52141</strain>
    </source>
</reference>
<keyword evidence="3 9" id="KW-1003">Cell membrane</keyword>
<comment type="caution">
    <text evidence="11">The sequence shown here is derived from an EMBL/GenBank/DDBJ whole genome shotgun (WGS) entry which is preliminary data.</text>
</comment>
<evidence type="ECO:0000256" key="1">
    <source>
        <dbReference type="ARBA" id="ARBA00004651"/>
    </source>
</evidence>
<keyword evidence="4 9" id="KW-0808">Transferase</keyword>
<evidence type="ECO:0000256" key="4">
    <source>
        <dbReference type="ARBA" id="ARBA00022679"/>
    </source>
</evidence>
<accession>A0ABV7HIL9</accession>
<dbReference type="InterPro" id="IPR003010">
    <property type="entry name" value="C-N_Hydrolase"/>
</dbReference>
<keyword evidence="8 9" id="KW-0012">Acyltransferase</keyword>
<organism evidence="11 12">
    <name type="scientific">Gilvimarinus japonicus</name>
    <dbReference type="NCBI Taxonomy" id="1796469"/>
    <lineage>
        <taxon>Bacteria</taxon>
        <taxon>Pseudomonadati</taxon>
        <taxon>Pseudomonadota</taxon>
        <taxon>Gammaproteobacteria</taxon>
        <taxon>Cellvibrionales</taxon>
        <taxon>Cellvibrionaceae</taxon>
        <taxon>Gilvimarinus</taxon>
    </lineage>
</organism>
<name>A0ABV7HIL9_9GAMM</name>
<dbReference type="HAMAP" id="MF_01148">
    <property type="entry name" value="Lnt"/>
    <property type="match status" value="1"/>
</dbReference>
<dbReference type="RefSeq" id="WP_382413624.1">
    <property type="nucleotide sequence ID" value="NZ_AP031500.1"/>
</dbReference>
<comment type="subcellular location">
    <subcellularLocation>
        <location evidence="1 9">Cell membrane</location>
        <topology evidence="1 9">Multi-pass membrane protein</topology>
    </subcellularLocation>
</comment>
<evidence type="ECO:0000259" key="10">
    <source>
        <dbReference type="PROSITE" id="PS50263"/>
    </source>
</evidence>
<dbReference type="EC" id="2.3.1.269" evidence="9"/>
<dbReference type="CDD" id="cd07571">
    <property type="entry name" value="ALP_N-acyl_transferase"/>
    <property type="match status" value="1"/>
</dbReference>
<dbReference type="PANTHER" id="PTHR38686:SF1">
    <property type="entry name" value="APOLIPOPROTEIN N-ACYLTRANSFERASE"/>
    <property type="match status" value="1"/>
</dbReference>
<evidence type="ECO:0000256" key="8">
    <source>
        <dbReference type="ARBA" id="ARBA00023315"/>
    </source>
</evidence>
<dbReference type="InterPro" id="IPR036526">
    <property type="entry name" value="C-N_Hydrolase_sf"/>
</dbReference>
<comment type="catalytic activity">
    <reaction evidence="9">
        <text>N-terminal S-1,2-diacyl-sn-glyceryl-L-cysteinyl-[lipoprotein] + a glycerophospholipid = N-acyl-S-1,2-diacyl-sn-glyceryl-L-cysteinyl-[lipoprotein] + a 2-acyl-sn-glycero-3-phospholipid + H(+)</text>
        <dbReference type="Rhea" id="RHEA:48228"/>
        <dbReference type="Rhea" id="RHEA-COMP:14681"/>
        <dbReference type="Rhea" id="RHEA-COMP:14684"/>
        <dbReference type="ChEBI" id="CHEBI:15378"/>
        <dbReference type="ChEBI" id="CHEBI:136912"/>
        <dbReference type="ChEBI" id="CHEBI:140656"/>
        <dbReference type="ChEBI" id="CHEBI:140657"/>
        <dbReference type="ChEBI" id="CHEBI:140660"/>
        <dbReference type="EC" id="2.3.1.269"/>
    </reaction>
</comment>
<dbReference type="InterPro" id="IPR045378">
    <property type="entry name" value="LNT_N"/>
</dbReference>
<feature type="transmembrane region" description="Helical" evidence="9">
    <location>
        <begin position="44"/>
        <end position="60"/>
    </location>
</feature>
<dbReference type="InterPro" id="IPR004563">
    <property type="entry name" value="Apolipo_AcylTrfase"/>
</dbReference>
<keyword evidence="6 9" id="KW-1133">Transmembrane helix</keyword>
<comment type="function">
    <text evidence="9">Catalyzes the phospholipid dependent N-acylation of the N-terminal cysteine of apolipoprotein, the last step in lipoprotein maturation.</text>
</comment>
<evidence type="ECO:0000313" key="11">
    <source>
        <dbReference type="EMBL" id="MFC3153720.1"/>
    </source>
</evidence>
<feature type="transmembrane region" description="Helical" evidence="9">
    <location>
        <begin position="486"/>
        <end position="508"/>
    </location>
</feature>
<evidence type="ECO:0000256" key="9">
    <source>
        <dbReference type="HAMAP-Rule" id="MF_01148"/>
    </source>
</evidence>
<keyword evidence="7 9" id="KW-0472">Membrane</keyword>
<dbReference type="PANTHER" id="PTHR38686">
    <property type="entry name" value="APOLIPOPROTEIN N-ACYLTRANSFERASE"/>
    <property type="match status" value="1"/>
</dbReference>
<feature type="transmembrane region" description="Helical" evidence="9">
    <location>
        <begin position="96"/>
        <end position="122"/>
    </location>
</feature>
<dbReference type="EMBL" id="JBHRTL010000001">
    <property type="protein sequence ID" value="MFC3153720.1"/>
    <property type="molecule type" value="Genomic_DNA"/>
</dbReference>
<comment type="similarity">
    <text evidence="2 9">Belongs to the CN hydrolase family. Apolipoprotein N-acyltransferase subfamily.</text>
</comment>
<sequence length="512" mass="56067">MISTETIITGQVRRGLNRLRSYNAAAAALVAGALQPLALAPFNLWPLALVGLGIFSLLLFKVTRRRAALVAGSFGVGLYGVGVSWIYVAIHQFGGASMLLAGLLTLVFVLAMAAIYAAPFILSYKILGYGRLGILMVFPACCLLGEWLRSWLLTGFPWLYTGYGHIDTPLSGWAPLLGVMGVGYLATFSAATVAGWCFFVRPSGNLIVATVMVVGIWFTGWQLQDVQWARVNHDAPISVAMVQPNIAQEVKWDPAHAQPTLERLQHLSEPLWGADWLIWPEAAVPLTYHRALDFLNTVSRRASETDTGLITGIIYDDQQQRRYYNSLVGLGDALGIYHKRRLVPFGEYVPLEQWLRGSIEFFDLPTSYINIGPDHQSGLAVNGIAIAPTICYEVVYPSLVAKSAHNSNVLMTVSNDAWFADSIGPLQHLQMARMRALETGRYMIRSTNNGVSAIVDPSGDVVAKTRQFVATTLAGTVYPAYGQTPFMRWGSGPSVILALLLLIGVYSARRRF</sequence>
<proteinExistence type="inferred from homology"/>
<dbReference type="PROSITE" id="PS50263">
    <property type="entry name" value="CN_HYDROLASE"/>
    <property type="match status" value="1"/>
</dbReference>
<evidence type="ECO:0000256" key="3">
    <source>
        <dbReference type="ARBA" id="ARBA00022475"/>
    </source>
</evidence>
<evidence type="ECO:0000256" key="5">
    <source>
        <dbReference type="ARBA" id="ARBA00022692"/>
    </source>
</evidence>
<gene>
    <name evidence="9 11" type="primary">lnt</name>
    <name evidence="11" type="ORF">ACFOEB_00765</name>
</gene>
<dbReference type="NCBIfam" id="TIGR00546">
    <property type="entry name" value="lnt"/>
    <property type="match status" value="1"/>
</dbReference>
<protein>
    <recommendedName>
        <fullName evidence="9">Apolipoprotein N-acyltransferase</fullName>
        <shortName evidence="9">ALP N-acyltransferase</shortName>
        <ecNumber evidence="9">2.3.1.269</ecNumber>
    </recommendedName>
</protein>
<dbReference type="GO" id="GO:0016746">
    <property type="term" value="F:acyltransferase activity"/>
    <property type="evidence" value="ECO:0007669"/>
    <property type="project" value="UniProtKB-KW"/>
</dbReference>
<feature type="transmembrane region" description="Helical" evidence="9">
    <location>
        <begin position="173"/>
        <end position="199"/>
    </location>
</feature>
<evidence type="ECO:0000256" key="2">
    <source>
        <dbReference type="ARBA" id="ARBA00010065"/>
    </source>
</evidence>
<feature type="domain" description="CN hydrolase" evidence="10">
    <location>
        <begin position="242"/>
        <end position="479"/>
    </location>
</feature>
<keyword evidence="12" id="KW-1185">Reference proteome</keyword>